<dbReference type="InterPro" id="IPR018110">
    <property type="entry name" value="Mandel_Rmase/mucon_lact_enz_CS"/>
</dbReference>
<dbReference type="EMBL" id="JBHSBV010000003">
    <property type="protein sequence ID" value="MFC4201138.1"/>
    <property type="molecule type" value="Genomic_DNA"/>
</dbReference>
<dbReference type="Pfam" id="PF02746">
    <property type="entry name" value="MR_MLE_N"/>
    <property type="match status" value="1"/>
</dbReference>
<feature type="domain" description="Mandelate racemase/muconate lactonizing enzyme C-terminal" evidence="2">
    <location>
        <begin position="147"/>
        <end position="239"/>
    </location>
</feature>
<comment type="caution">
    <text evidence="3">The sequence shown here is derived from an EMBL/GenBank/DDBJ whole genome shotgun (WGS) entry which is preliminary data.</text>
</comment>
<reference evidence="4" key="1">
    <citation type="journal article" date="2019" name="Int. J. Syst. Evol. Microbiol.">
        <title>The Global Catalogue of Microorganisms (GCM) 10K type strain sequencing project: providing services to taxonomists for standard genome sequencing and annotation.</title>
        <authorList>
            <consortium name="The Broad Institute Genomics Platform"/>
            <consortium name="The Broad Institute Genome Sequencing Center for Infectious Disease"/>
            <person name="Wu L."/>
            <person name="Ma J."/>
        </authorList>
    </citation>
    <scope>NUCLEOTIDE SEQUENCE [LARGE SCALE GENOMIC DNA]</scope>
    <source>
        <strain evidence="4">LMG 24813</strain>
    </source>
</reference>
<dbReference type="InterPro" id="IPR029065">
    <property type="entry name" value="Enolase_C-like"/>
</dbReference>
<sequence>MKIASIESIPVAIPYRHDGGQTGFGGAVWKKLTYLLIRVQADDGLVGWGEAFGYNVIPATKKAMDELVRPLALGKDVSELAAMMGLLKKALHIYGRSGPVQYALSGLDIALWDLAGKRAGSSVADMLGGRMRAAVPAYKSFMRLLEPAVIARACARAVGQGYRSLKLHETTVEAVDAARREIGESVDLMLDVNCEWPAEEAVRMAGKLAPYRLKWLEEPIWPPEDTAGLARLRKQVDVPLALGENLANAVSFLPLLDAGVVDYFQPSVTKVGGISEVHEVALAADARGRLLAPHSPYFGPGLLATLQLAARHGVIGGIEVFGVDLEARLFGDIGLPGPDGAIPIPDGPGLGCDPDPDIVERYRLV</sequence>
<dbReference type="PANTHER" id="PTHR48080">
    <property type="entry name" value="D-GALACTONATE DEHYDRATASE-RELATED"/>
    <property type="match status" value="1"/>
</dbReference>
<evidence type="ECO:0000313" key="4">
    <source>
        <dbReference type="Proteomes" id="UP001595848"/>
    </source>
</evidence>
<dbReference type="InterPro" id="IPR034593">
    <property type="entry name" value="DgoD-like"/>
</dbReference>
<accession>A0ABV8NZA5</accession>
<dbReference type="Pfam" id="PF13378">
    <property type="entry name" value="MR_MLE_C"/>
    <property type="match status" value="1"/>
</dbReference>
<dbReference type="InterPro" id="IPR013341">
    <property type="entry name" value="Mandelate_racemase_N_dom"/>
</dbReference>
<dbReference type="InterPro" id="IPR013342">
    <property type="entry name" value="Mandelate_racemase_C"/>
</dbReference>
<evidence type="ECO:0000256" key="1">
    <source>
        <dbReference type="ARBA" id="ARBA00023239"/>
    </source>
</evidence>
<dbReference type="SFLD" id="SFLDS00001">
    <property type="entry name" value="Enolase"/>
    <property type="match status" value="1"/>
</dbReference>
<dbReference type="CDD" id="cd03316">
    <property type="entry name" value="MR_like"/>
    <property type="match status" value="1"/>
</dbReference>
<dbReference type="SMART" id="SM00922">
    <property type="entry name" value="MR_MLE"/>
    <property type="match status" value="1"/>
</dbReference>
<evidence type="ECO:0000259" key="2">
    <source>
        <dbReference type="SMART" id="SM00922"/>
    </source>
</evidence>
<gene>
    <name evidence="3" type="ORF">ACFOY1_09240</name>
</gene>
<name>A0ABV8NZA5_9BURK</name>
<protein>
    <submittedName>
        <fullName evidence="3">Mandelate racemase/muconate lactonizing enzyme family protein</fullName>
    </submittedName>
</protein>
<keyword evidence="4" id="KW-1185">Reference proteome</keyword>
<proteinExistence type="predicted"/>
<keyword evidence="1" id="KW-0456">Lyase</keyword>
<dbReference type="RefSeq" id="WP_217963527.1">
    <property type="nucleotide sequence ID" value="NZ_JAHTBN010000002.1"/>
</dbReference>
<dbReference type="PROSITE" id="PS00909">
    <property type="entry name" value="MR_MLE_2"/>
    <property type="match status" value="1"/>
</dbReference>
<dbReference type="Proteomes" id="UP001595848">
    <property type="component" value="Unassembled WGS sequence"/>
</dbReference>
<organism evidence="3 4">
    <name type="scientific">Candidimonas humi</name>
    <dbReference type="NCBI Taxonomy" id="683355"/>
    <lineage>
        <taxon>Bacteria</taxon>
        <taxon>Pseudomonadati</taxon>
        <taxon>Pseudomonadota</taxon>
        <taxon>Betaproteobacteria</taxon>
        <taxon>Burkholderiales</taxon>
        <taxon>Alcaligenaceae</taxon>
        <taxon>Candidimonas</taxon>
    </lineage>
</organism>
<evidence type="ECO:0000313" key="3">
    <source>
        <dbReference type="EMBL" id="MFC4201138.1"/>
    </source>
</evidence>
<dbReference type="PANTHER" id="PTHR48080:SF2">
    <property type="entry name" value="D-GALACTONATE DEHYDRATASE"/>
    <property type="match status" value="1"/>
</dbReference>